<dbReference type="OrthoDB" id="1650483at2"/>
<accession>A0A3S0KIM2</accession>
<reference evidence="2 3" key="1">
    <citation type="submission" date="2018-12" db="EMBL/GenBank/DDBJ databases">
        <title>Bacillus yapensis draft genome sequence.</title>
        <authorList>
            <person name="Yu L."/>
            <person name="Xu X."/>
            <person name="Tang X."/>
        </authorList>
    </citation>
    <scope>NUCLEOTIDE SEQUENCE [LARGE SCALE GENOMIC DNA]</scope>
    <source>
        <strain evidence="2 3">XXST-01</strain>
    </source>
</reference>
<evidence type="ECO:0000256" key="1">
    <source>
        <dbReference type="SAM" id="MobiDB-lite"/>
    </source>
</evidence>
<dbReference type="EMBL" id="RXNT01000018">
    <property type="protein sequence ID" value="RTR27611.1"/>
    <property type="molecule type" value="Genomic_DNA"/>
</dbReference>
<dbReference type="Proteomes" id="UP000271374">
    <property type="component" value="Unassembled WGS sequence"/>
</dbReference>
<feature type="region of interest" description="Disordered" evidence="1">
    <location>
        <begin position="33"/>
        <end position="85"/>
    </location>
</feature>
<protein>
    <submittedName>
        <fullName evidence="2">Uncharacterized protein</fullName>
    </submittedName>
</protein>
<proteinExistence type="predicted"/>
<dbReference type="RefSeq" id="WP_126410357.1">
    <property type="nucleotide sequence ID" value="NZ_RXNT01000018.1"/>
</dbReference>
<sequence length="234" mass="26139">MAHERVKKPFYKRWWFWLLALIVIIALTQCGDDETTEPATETKTEDTTENNKDGEQEEATPEDTAEEEQQVEENNDTKIKAGTYKIGTDLPPGEYLVFADSTGYIESASDSTGELDSILFNDNLPSGAHSYVTLNEGEYFKLQGSHMFPVESAPSVVPEDGLYENGMYKVGQDIPAGEYKVILDSAVGMGYLEVAKDSRHQIDSIVTNENVQADMYITVTDGQYIKLQDVKIQK</sequence>
<comment type="caution">
    <text evidence="2">The sequence shown here is derived from an EMBL/GenBank/DDBJ whole genome shotgun (WGS) entry which is preliminary data.</text>
</comment>
<keyword evidence="3" id="KW-1185">Reference proteome</keyword>
<dbReference type="AlphaFoldDB" id="A0A3S0KIM2"/>
<evidence type="ECO:0000313" key="3">
    <source>
        <dbReference type="Proteomes" id="UP000271374"/>
    </source>
</evidence>
<organism evidence="2 3">
    <name type="scientific">Bacillus yapensis</name>
    <dbReference type="NCBI Taxonomy" id="2492960"/>
    <lineage>
        <taxon>Bacteria</taxon>
        <taxon>Bacillati</taxon>
        <taxon>Bacillota</taxon>
        <taxon>Bacilli</taxon>
        <taxon>Bacillales</taxon>
        <taxon>Bacillaceae</taxon>
        <taxon>Bacillus</taxon>
    </lineage>
</organism>
<feature type="compositionally biased region" description="Acidic residues" evidence="1">
    <location>
        <begin position="55"/>
        <end position="74"/>
    </location>
</feature>
<evidence type="ECO:0000313" key="2">
    <source>
        <dbReference type="EMBL" id="RTR27611.1"/>
    </source>
</evidence>
<gene>
    <name evidence="2" type="ORF">EKG37_19020</name>
</gene>
<feature type="compositionally biased region" description="Basic and acidic residues" evidence="1">
    <location>
        <begin position="40"/>
        <end position="54"/>
    </location>
</feature>
<name>A0A3S0KIM2_9BACI</name>